<dbReference type="CDD" id="cd16979">
    <property type="entry name" value="VHS_Vps27"/>
    <property type="match status" value="1"/>
</dbReference>
<evidence type="ECO:0000256" key="4">
    <source>
        <dbReference type="ARBA" id="ARBA00022771"/>
    </source>
</evidence>
<evidence type="ECO:0000256" key="6">
    <source>
        <dbReference type="PROSITE-ProRule" id="PRU00091"/>
    </source>
</evidence>
<protein>
    <recommendedName>
        <fullName evidence="2">Vacuolar protein sorting-associated protein 27</fullName>
    </recommendedName>
</protein>
<dbReference type="SMART" id="SM00064">
    <property type="entry name" value="FYVE"/>
    <property type="match status" value="1"/>
</dbReference>
<evidence type="ECO:0000256" key="1">
    <source>
        <dbReference type="ARBA" id="ARBA00008597"/>
    </source>
</evidence>
<dbReference type="GO" id="GO:0035091">
    <property type="term" value="F:phosphatidylinositol binding"/>
    <property type="evidence" value="ECO:0007669"/>
    <property type="project" value="InterPro"/>
</dbReference>
<dbReference type="GO" id="GO:0005769">
    <property type="term" value="C:early endosome"/>
    <property type="evidence" value="ECO:0007669"/>
    <property type="project" value="TreeGrafter"/>
</dbReference>
<evidence type="ECO:0000259" key="9">
    <source>
        <dbReference type="PROSITE" id="PS50179"/>
    </source>
</evidence>
<dbReference type="InterPro" id="IPR017073">
    <property type="entry name" value="HGS/VPS27"/>
</dbReference>
<keyword evidence="4 6" id="KW-0863">Zinc-finger</keyword>
<dbReference type="InterPro" id="IPR017455">
    <property type="entry name" value="Znf_FYVE-rel"/>
</dbReference>
<accession>A0A4V1IUA8</accession>
<feature type="region of interest" description="Disordered" evidence="7">
    <location>
        <begin position="229"/>
        <end position="255"/>
    </location>
</feature>
<evidence type="ECO:0000313" key="10">
    <source>
        <dbReference type="EMBL" id="RKO99908.1"/>
    </source>
</evidence>
<feature type="non-terminal residue" evidence="10">
    <location>
        <position position="279"/>
    </location>
</feature>
<reference evidence="11" key="1">
    <citation type="journal article" date="2018" name="Nat. Microbiol.">
        <title>Leveraging single-cell genomics to expand the fungal tree of life.</title>
        <authorList>
            <person name="Ahrendt S.R."/>
            <person name="Quandt C.A."/>
            <person name="Ciobanu D."/>
            <person name="Clum A."/>
            <person name="Salamov A."/>
            <person name="Andreopoulos B."/>
            <person name="Cheng J.F."/>
            <person name="Woyke T."/>
            <person name="Pelin A."/>
            <person name="Henrissat B."/>
            <person name="Reynolds N.K."/>
            <person name="Benny G.L."/>
            <person name="Smith M.E."/>
            <person name="James T.Y."/>
            <person name="Grigoriev I.V."/>
        </authorList>
    </citation>
    <scope>NUCLEOTIDE SEQUENCE [LARGE SCALE GENOMIC DNA]</scope>
    <source>
        <strain evidence="11">ATCC 52028</strain>
    </source>
</reference>
<dbReference type="SMART" id="SM00288">
    <property type="entry name" value="VHS"/>
    <property type="match status" value="1"/>
</dbReference>
<dbReference type="GO" id="GO:0008270">
    <property type="term" value="F:zinc ion binding"/>
    <property type="evidence" value="ECO:0007669"/>
    <property type="project" value="UniProtKB-KW"/>
</dbReference>
<keyword evidence="3" id="KW-0479">Metal-binding</keyword>
<dbReference type="GO" id="GO:0043130">
    <property type="term" value="F:ubiquitin binding"/>
    <property type="evidence" value="ECO:0007669"/>
    <property type="project" value="InterPro"/>
</dbReference>
<dbReference type="InterPro" id="IPR008942">
    <property type="entry name" value="ENTH_VHS"/>
</dbReference>
<dbReference type="GO" id="GO:0007034">
    <property type="term" value="P:vacuolar transport"/>
    <property type="evidence" value="ECO:0007669"/>
    <property type="project" value="UniProtKB-ARBA"/>
</dbReference>
<dbReference type="InterPro" id="IPR000306">
    <property type="entry name" value="Znf_FYVE"/>
</dbReference>
<dbReference type="Gene3D" id="3.30.40.10">
    <property type="entry name" value="Zinc/RING finger domain, C3HC4 (zinc finger)"/>
    <property type="match status" value="1"/>
</dbReference>
<dbReference type="Proteomes" id="UP000274922">
    <property type="component" value="Unassembled WGS sequence"/>
</dbReference>
<dbReference type="InterPro" id="IPR013083">
    <property type="entry name" value="Znf_RING/FYVE/PHD"/>
</dbReference>
<dbReference type="Gene3D" id="1.25.40.90">
    <property type="match status" value="1"/>
</dbReference>
<dbReference type="GO" id="GO:0032456">
    <property type="term" value="P:endocytic recycling"/>
    <property type="evidence" value="ECO:0007669"/>
    <property type="project" value="TreeGrafter"/>
</dbReference>
<dbReference type="InterPro" id="IPR002014">
    <property type="entry name" value="VHS_dom"/>
</dbReference>
<dbReference type="SUPFAM" id="SSF48464">
    <property type="entry name" value="ENTH/VHS domain"/>
    <property type="match status" value="1"/>
</dbReference>
<evidence type="ECO:0000256" key="5">
    <source>
        <dbReference type="ARBA" id="ARBA00022833"/>
    </source>
</evidence>
<dbReference type="PROSITE" id="PS50178">
    <property type="entry name" value="ZF_FYVE"/>
    <property type="match status" value="1"/>
</dbReference>
<dbReference type="GO" id="GO:0031623">
    <property type="term" value="P:receptor internalization"/>
    <property type="evidence" value="ECO:0007669"/>
    <property type="project" value="TreeGrafter"/>
</dbReference>
<dbReference type="Pfam" id="PF01363">
    <property type="entry name" value="FYVE"/>
    <property type="match status" value="1"/>
</dbReference>
<evidence type="ECO:0000313" key="11">
    <source>
        <dbReference type="Proteomes" id="UP000274922"/>
    </source>
</evidence>
<feature type="domain" description="FYVE-type" evidence="8">
    <location>
        <begin position="168"/>
        <end position="228"/>
    </location>
</feature>
<dbReference type="PROSITE" id="PS50179">
    <property type="entry name" value="VHS"/>
    <property type="match status" value="1"/>
</dbReference>
<feature type="domain" description="VHS" evidence="9">
    <location>
        <begin position="18"/>
        <end position="148"/>
    </location>
</feature>
<dbReference type="Pfam" id="PF00790">
    <property type="entry name" value="VHS"/>
    <property type="match status" value="1"/>
</dbReference>
<dbReference type="InterPro" id="IPR011011">
    <property type="entry name" value="Znf_FYVE_PHD"/>
</dbReference>
<sequence>MSFLWASPCDEAVDRATSEELPVGTEDLALNLEIADQVKSKAFPVRTAIAALKRRIHHRNPNVQLLALKLADTCVKNSGPHFLEAVATKDFIDPIVGIIHSGFNANPQVRQKCLALIQTWGIAFEAKPMLAYVPSLYARLKQEGQPFPPVDRIEASSTMIDTQTAPEWTDSDVCMRCRALFTTFNRKHHCRNCGQTFCGACSAQQRALPHHGMNEPVRVCDGCAQQLSDGKTAPRRASTSKRGDDDAAAAAAEQAALEQAIQASLRDAPSAAARPAPVP</sequence>
<dbReference type="AlphaFoldDB" id="A0A4V1IUA8"/>
<dbReference type="STRING" id="1555241.A0A4V1IUA8"/>
<evidence type="ECO:0000259" key="8">
    <source>
        <dbReference type="PROSITE" id="PS50178"/>
    </source>
</evidence>
<keyword evidence="5" id="KW-0862">Zinc</keyword>
<gene>
    <name evidence="10" type="ORF">CXG81DRAFT_13876</name>
</gene>
<organism evidence="10 11">
    <name type="scientific">Caulochytrium protostelioides</name>
    <dbReference type="NCBI Taxonomy" id="1555241"/>
    <lineage>
        <taxon>Eukaryota</taxon>
        <taxon>Fungi</taxon>
        <taxon>Fungi incertae sedis</taxon>
        <taxon>Chytridiomycota</taxon>
        <taxon>Chytridiomycota incertae sedis</taxon>
        <taxon>Chytridiomycetes</taxon>
        <taxon>Caulochytriales</taxon>
        <taxon>Caulochytriaceae</taxon>
        <taxon>Caulochytrium</taxon>
    </lineage>
</organism>
<name>A0A4V1IUA8_9FUNG</name>
<dbReference type="PANTHER" id="PTHR46275">
    <property type="entry name" value="HEPATOCYTE GROWTH FACTOR-REGULATED TYROSINE KINASE SUBSTRATE"/>
    <property type="match status" value="1"/>
</dbReference>
<evidence type="ECO:0000256" key="2">
    <source>
        <dbReference type="ARBA" id="ARBA00017753"/>
    </source>
</evidence>
<proteinExistence type="inferred from homology"/>
<comment type="similarity">
    <text evidence="1">Belongs to the VPS27 family.</text>
</comment>
<dbReference type="EMBL" id="ML014248">
    <property type="protein sequence ID" value="RKO99908.1"/>
    <property type="molecule type" value="Genomic_DNA"/>
</dbReference>
<dbReference type="PANTHER" id="PTHR46275:SF1">
    <property type="entry name" value="HEPATOCYTE GROWTH FACTOR-REGULATED TYROSINE KINASE SUBSTRATE"/>
    <property type="match status" value="1"/>
</dbReference>
<keyword evidence="11" id="KW-1185">Reference proteome</keyword>
<dbReference type="SUPFAM" id="SSF57903">
    <property type="entry name" value="FYVE/PHD zinc finger"/>
    <property type="match status" value="1"/>
</dbReference>
<evidence type="ECO:0000256" key="7">
    <source>
        <dbReference type="SAM" id="MobiDB-lite"/>
    </source>
</evidence>
<evidence type="ECO:0000256" key="3">
    <source>
        <dbReference type="ARBA" id="ARBA00022723"/>
    </source>
</evidence>
<dbReference type="OrthoDB" id="957735at2759"/>